<accession>A0ACC2FP31</accession>
<comment type="caution">
    <text evidence="1">The sequence shown here is derived from an EMBL/GenBank/DDBJ whole genome shotgun (WGS) entry which is preliminary data.</text>
</comment>
<keyword evidence="2" id="KW-1185">Reference proteome</keyword>
<protein>
    <submittedName>
        <fullName evidence="1">Uncharacterized protein</fullName>
    </submittedName>
</protein>
<gene>
    <name evidence="1" type="ORF">DPEC_G00268230</name>
</gene>
<evidence type="ECO:0000313" key="2">
    <source>
        <dbReference type="Proteomes" id="UP001157502"/>
    </source>
</evidence>
<evidence type="ECO:0000313" key="1">
    <source>
        <dbReference type="EMBL" id="KAJ7993032.1"/>
    </source>
</evidence>
<name>A0ACC2FP31_DALPE</name>
<reference evidence="1" key="1">
    <citation type="submission" date="2021-05" db="EMBL/GenBank/DDBJ databases">
        <authorList>
            <person name="Pan Q."/>
            <person name="Jouanno E."/>
            <person name="Zahm M."/>
            <person name="Klopp C."/>
            <person name="Cabau C."/>
            <person name="Louis A."/>
            <person name="Berthelot C."/>
            <person name="Parey E."/>
            <person name="Roest Crollius H."/>
            <person name="Montfort J."/>
            <person name="Robinson-Rechavi M."/>
            <person name="Bouchez O."/>
            <person name="Lampietro C."/>
            <person name="Lopez Roques C."/>
            <person name="Donnadieu C."/>
            <person name="Postlethwait J."/>
            <person name="Bobe J."/>
            <person name="Dillon D."/>
            <person name="Chandos A."/>
            <person name="von Hippel F."/>
            <person name="Guiguen Y."/>
        </authorList>
    </citation>
    <scope>NUCLEOTIDE SEQUENCE</scope>
    <source>
        <strain evidence="1">YG-Jan2019</strain>
    </source>
</reference>
<sequence>MHCGQMTSCVSDGHVTGPALLSDDRHSDTVPPPPVGWPTTSPTSPSVCSDYHRRGWLTSFYSRVSDAVRHGTIPQTLPVRRNGSPSETTRPGTATKPGKKRSQMQNITAQCNHGRPLSRP</sequence>
<dbReference type="Proteomes" id="UP001157502">
    <property type="component" value="Chromosome 24"/>
</dbReference>
<dbReference type="EMBL" id="CM055751">
    <property type="protein sequence ID" value="KAJ7993032.1"/>
    <property type="molecule type" value="Genomic_DNA"/>
</dbReference>
<organism evidence="1 2">
    <name type="scientific">Dallia pectoralis</name>
    <name type="common">Alaska blackfish</name>
    <dbReference type="NCBI Taxonomy" id="75939"/>
    <lineage>
        <taxon>Eukaryota</taxon>
        <taxon>Metazoa</taxon>
        <taxon>Chordata</taxon>
        <taxon>Craniata</taxon>
        <taxon>Vertebrata</taxon>
        <taxon>Euteleostomi</taxon>
        <taxon>Actinopterygii</taxon>
        <taxon>Neopterygii</taxon>
        <taxon>Teleostei</taxon>
        <taxon>Protacanthopterygii</taxon>
        <taxon>Esociformes</taxon>
        <taxon>Umbridae</taxon>
        <taxon>Dallia</taxon>
    </lineage>
</organism>
<proteinExistence type="predicted"/>